<keyword evidence="2" id="KW-1185">Reference proteome</keyword>
<protein>
    <submittedName>
        <fullName evidence="1">Uncharacterized protein</fullName>
    </submittedName>
</protein>
<organism evidence="1 2">
    <name type="scientific">Pleomassaria siparia CBS 279.74</name>
    <dbReference type="NCBI Taxonomy" id="1314801"/>
    <lineage>
        <taxon>Eukaryota</taxon>
        <taxon>Fungi</taxon>
        <taxon>Dikarya</taxon>
        <taxon>Ascomycota</taxon>
        <taxon>Pezizomycotina</taxon>
        <taxon>Dothideomycetes</taxon>
        <taxon>Pleosporomycetidae</taxon>
        <taxon>Pleosporales</taxon>
        <taxon>Pleomassariaceae</taxon>
        <taxon>Pleomassaria</taxon>
    </lineage>
</organism>
<proteinExistence type="predicted"/>
<dbReference type="Proteomes" id="UP000799428">
    <property type="component" value="Unassembled WGS sequence"/>
</dbReference>
<accession>A0A6G1JPA2</accession>
<gene>
    <name evidence="1" type="ORF">K504DRAFT_394357</name>
</gene>
<sequence length="78" mass="8773">ISTTWRKNYFFKRIFKACQERTKRYKKEKITLLRAPAKVSALSCVAAENLHLGAGILTGFPFKGAAQAPTLKRSFPIS</sequence>
<feature type="non-terminal residue" evidence="1">
    <location>
        <position position="1"/>
    </location>
</feature>
<dbReference type="AlphaFoldDB" id="A0A6G1JPA2"/>
<evidence type="ECO:0000313" key="1">
    <source>
        <dbReference type="EMBL" id="KAF2702426.1"/>
    </source>
</evidence>
<dbReference type="EMBL" id="MU005837">
    <property type="protein sequence ID" value="KAF2702426.1"/>
    <property type="molecule type" value="Genomic_DNA"/>
</dbReference>
<evidence type="ECO:0000313" key="2">
    <source>
        <dbReference type="Proteomes" id="UP000799428"/>
    </source>
</evidence>
<name>A0A6G1JPA2_9PLEO</name>
<reference evidence="1" key="1">
    <citation type="journal article" date="2020" name="Stud. Mycol.">
        <title>101 Dothideomycetes genomes: a test case for predicting lifestyles and emergence of pathogens.</title>
        <authorList>
            <person name="Haridas S."/>
            <person name="Albert R."/>
            <person name="Binder M."/>
            <person name="Bloem J."/>
            <person name="Labutti K."/>
            <person name="Salamov A."/>
            <person name="Andreopoulos B."/>
            <person name="Baker S."/>
            <person name="Barry K."/>
            <person name="Bills G."/>
            <person name="Bluhm B."/>
            <person name="Cannon C."/>
            <person name="Castanera R."/>
            <person name="Culley D."/>
            <person name="Daum C."/>
            <person name="Ezra D."/>
            <person name="Gonzalez J."/>
            <person name="Henrissat B."/>
            <person name="Kuo A."/>
            <person name="Liang C."/>
            <person name="Lipzen A."/>
            <person name="Lutzoni F."/>
            <person name="Magnuson J."/>
            <person name="Mondo S."/>
            <person name="Nolan M."/>
            <person name="Ohm R."/>
            <person name="Pangilinan J."/>
            <person name="Park H.-J."/>
            <person name="Ramirez L."/>
            <person name="Alfaro M."/>
            <person name="Sun H."/>
            <person name="Tritt A."/>
            <person name="Yoshinaga Y."/>
            <person name="Zwiers L.-H."/>
            <person name="Turgeon B."/>
            <person name="Goodwin S."/>
            <person name="Spatafora J."/>
            <person name="Crous P."/>
            <person name="Grigoriev I."/>
        </authorList>
    </citation>
    <scope>NUCLEOTIDE SEQUENCE</scope>
    <source>
        <strain evidence="1">CBS 279.74</strain>
    </source>
</reference>
<dbReference type="OrthoDB" id="3772803at2759"/>